<feature type="active site" description="Proton acceptor" evidence="6">
    <location>
        <position position="318"/>
    </location>
</feature>
<dbReference type="AlphaFoldDB" id="A0A9D1S5M7"/>
<dbReference type="EMBL" id="DVND01000009">
    <property type="protein sequence ID" value="HIU47796.1"/>
    <property type="molecule type" value="Genomic_DNA"/>
</dbReference>
<sequence length="426" mass="45595">MKLLKMDQKKTYQTDAALTETVAGILSDIKENGDAALLAYAQKFDNNTRERAEISKEEVAAAYRQVSAETVETLKFAAAQIGGFAKKQLACMRELETESGVAGITLGHRLIPVETCGCYVPGGRYPLPSSALMSVLVAKIAGVPNVYACCPPSKEHGTIHPVVLVAMDIAGADKIYCMGGAQAIGAFAYGTQSVGKVDLIVGPGNKFVNEAKRQVMGTVGIDSLAGPSEVLIIADDTAEPEFVAIDILAQCEHDPNASAELVTTSETLANRVLETVERLKDRLPTGETAYRAWTDNGRIVLAESMEEAIAIANDRAPEHLEVQTADEDAVAAKLHNYGSLFIGSYTPVTFGDYCSGTNHILPTMQTAKFSNGVWVGTFIKTAFYQKATEAGCRALAEPCMRLAELEGLCAHKESVAIRTRKPEGQL</sequence>
<feature type="binding site" evidence="8">
    <location>
        <position position="352"/>
    </location>
    <ligand>
        <name>substrate</name>
    </ligand>
</feature>
<evidence type="ECO:0000256" key="8">
    <source>
        <dbReference type="PIRSR" id="PIRSR000099-3"/>
    </source>
</evidence>
<dbReference type="PANTHER" id="PTHR21256">
    <property type="entry name" value="HISTIDINOL DEHYDROGENASE HDH"/>
    <property type="match status" value="1"/>
</dbReference>
<evidence type="ECO:0000256" key="9">
    <source>
        <dbReference type="PIRSR" id="PIRSR000099-4"/>
    </source>
</evidence>
<evidence type="ECO:0000256" key="10">
    <source>
        <dbReference type="RuleBase" id="RU004175"/>
    </source>
</evidence>
<evidence type="ECO:0000256" key="6">
    <source>
        <dbReference type="PIRSR" id="PIRSR000099-1"/>
    </source>
</evidence>
<dbReference type="GO" id="GO:0051287">
    <property type="term" value="F:NAD binding"/>
    <property type="evidence" value="ECO:0007669"/>
    <property type="project" value="InterPro"/>
</dbReference>
<dbReference type="Proteomes" id="UP000824111">
    <property type="component" value="Unassembled WGS sequence"/>
</dbReference>
<name>A0A9D1S5M7_9FIRM</name>
<feature type="binding site" evidence="8">
    <location>
        <position position="253"/>
    </location>
    <ligand>
        <name>substrate</name>
    </ligand>
</feature>
<accession>A0A9D1S5M7</accession>
<dbReference type="Gene3D" id="3.40.50.1980">
    <property type="entry name" value="Nitrogenase molybdenum iron protein domain"/>
    <property type="match status" value="2"/>
</dbReference>
<dbReference type="PIRSF" id="PIRSF000099">
    <property type="entry name" value="Histidinol_dh"/>
    <property type="match status" value="1"/>
</dbReference>
<evidence type="ECO:0000256" key="2">
    <source>
        <dbReference type="ARBA" id="ARBA00022723"/>
    </source>
</evidence>
<dbReference type="EC" id="1.1.1.23" evidence="11"/>
<feature type="binding site" evidence="9">
    <location>
        <position position="411"/>
    </location>
    <ligand>
        <name>Zn(2+)</name>
        <dbReference type="ChEBI" id="CHEBI:29105"/>
    </ligand>
</feature>
<dbReference type="Gene3D" id="1.20.5.1300">
    <property type="match status" value="1"/>
</dbReference>
<feature type="binding site" evidence="9">
    <location>
        <position position="250"/>
    </location>
    <ligand>
        <name>Zn(2+)</name>
        <dbReference type="ChEBI" id="CHEBI:29105"/>
    </ligand>
</feature>
<feature type="binding site" evidence="8">
    <location>
        <position position="319"/>
    </location>
    <ligand>
        <name>substrate</name>
    </ligand>
</feature>
<dbReference type="FunFam" id="3.40.50.1980:FF:000026">
    <property type="entry name" value="Histidinol dehydrogenase"/>
    <property type="match status" value="1"/>
</dbReference>
<dbReference type="PRINTS" id="PR00083">
    <property type="entry name" value="HOLDHDRGNASE"/>
</dbReference>
<keyword evidence="4 5" id="KW-0560">Oxidoreductase</keyword>
<feature type="binding site" evidence="7">
    <location>
        <position position="119"/>
    </location>
    <ligand>
        <name>NAD(+)</name>
        <dbReference type="ChEBI" id="CHEBI:57540"/>
    </ligand>
</feature>
<dbReference type="FunFam" id="3.40.50.1980:FF:000001">
    <property type="entry name" value="Histidinol dehydrogenase"/>
    <property type="match status" value="1"/>
</dbReference>
<feature type="active site" description="Proton acceptor" evidence="6">
    <location>
        <position position="319"/>
    </location>
</feature>
<protein>
    <submittedName>
        <fullName evidence="11">Histidinol dehydrogenase</fullName>
        <ecNumber evidence="11">1.1.1.23</ecNumber>
    </submittedName>
</protein>
<dbReference type="GO" id="GO:0005829">
    <property type="term" value="C:cytosol"/>
    <property type="evidence" value="ECO:0007669"/>
    <property type="project" value="TreeGrafter"/>
</dbReference>
<dbReference type="PANTHER" id="PTHR21256:SF14">
    <property type="entry name" value="HISTIDINOL DEHYDROGENASE"/>
    <property type="match status" value="1"/>
</dbReference>
<gene>
    <name evidence="11" type="primary">hisD</name>
    <name evidence="11" type="ORF">IAB04_00370</name>
</gene>
<dbReference type="CDD" id="cd06572">
    <property type="entry name" value="Histidinol_dh"/>
    <property type="match status" value="1"/>
</dbReference>
<keyword evidence="2 9" id="KW-0479">Metal-binding</keyword>
<feature type="binding site" evidence="9">
    <location>
        <position position="352"/>
    </location>
    <ligand>
        <name>Zn(2+)</name>
        <dbReference type="ChEBI" id="CHEBI:29105"/>
    </ligand>
</feature>
<evidence type="ECO:0000256" key="1">
    <source>
        <dbReference type="ARBA" id="ARBA00010178"/>
    </source>
</evidence>
<comment type="caution">
    <text evidence="11">The sequence shown here is derived from an EMBL/GenBank/DDBJ whole genome shotgun (WGS) entry which is preliminary data.</text>
</comment>
<dbReference type="InterPro" id="IPR012131">
    <property type="entry name" value="Hstdl_DH"/>
</dbReference>
<organism evidence="11 12">
    <name type="scientific">Candidatus Avimonoglobus intestinipullorum</name>
    <dbReference type="NCBI Taxonomy" id="2840699"/>
    <lineage>
        <taxon>Bacteria</taxon>
        <taxon>Bacillati</taxon>
        <taxon>Bacillota</taxon>
        <taxon>Clostridia</taxon>
        <taxon>Eubacteriales</taxon>
        <taxon>Candidatus Avimonoglobus</taxon>
    </lineage>
</organism>
<feature type="binding site" evidence="7">
    <location>
        <position position="182"/>
    </location>
    <ligand>
        <name>NAD(+)</name>
        <dbReference type="ChEBI" id="CHEBI:57540"/>
    </ligand>
</feature>
<evidence type="ECO:0000313" key="12">
    <source>
        <dbReference type="Proteomes" id="UP000824111"/>
    </source>
</evidence>
<feature type="binding site" evidence="8">
    <location>
        <position position="406"/>
    </location>
    <ligand>
        <name>substrate</name>
    </ligand>
</feature>
<evidence type="ECO:0000256" key="5">
    <source>
        <dbReference type="PIRNR" id="PIRNR000099"/>
    </source>
</evidence>
<evidence type="ECO:0000256" key="3">
    <source>
        <dbReference type="ARBA" id="ARBA00022833"/>
    </source>
</evidence>
<evidence type="ECO:0000256" key="7">
    <source>
        <dbReference type="PIRSR" id="PIRSR000099-2"/>
    </source>
</evidence>
<dbReference type="InterPro" id="IPR022695">
    <property type="entry name" value="Histidinol_DH_monofunct"/>
</dbReference>
<dbReference type="NCBIfam" id="TIGR00069">
    <property type="entry name" value="hisD"/>
    <property type="match status" value="1"/>
</dbReference>
<dbReference type="GO" id="GO:0046872">
    <property type="term" value="F:metal ion binding"/>
    <property type="evidence" value="ECO:0007669"/>
    <property type="project" value="UniProtKB-KW"/>
</dbReference>
<dbReference type="InterPro" id="IPR016161">
    <property type="entry name" value="Ald_DH/histidinol_DH"/>
</dbReference>
<evidence type="ECO:0000313" key="11">
    <source>
        <dbReference type="EMBL" id="HIU47796.1"/>
    </source>
</evidence>
<dbReference type="Pfam" id="PF00815">
    <property type="entry name" value="Histidinol_dh"/>
    <property type="match status" value="1"/>
</dbReference>
<feature type="binding site" evidence="7">
    <location>
        <position position="205"/>
    </location>
    <ligand>
        <name>NAD(+)</name>
        <dbReference type="ChEBI" id="CHEBI:57540"/>
    </ligand>
</feature>
<feature type="binding site" evidence="8">
    <location>
        <position position="228"/>
    </location>
    <ligand>
        <name>substrate</name>
    </ligand>
</feature>
<keyword evidence="3 9" id="KW-0862">Zinc</keyword>
<dbReference type="GO" id="GO:0000105">
    <property type="term" value="P:L-histidine biosynthetic process"/>
    <property type="evidence" value="ECO:0007669"/>
    <property type="project" value="InterPro"/>
</dbReference>
<dbReference type="GO" id="GO:0004399">
    <property type="term" value="F:histidinol dehydrogenase activity"/>
    <property type="evidence" value="ECO:0007669"/>
    <property type="project" value="UniProtKB-EC"/>
</dbReference>
<comment type="similarity">
    <text evidence="1 5 10">Belongs to the histidinol dehydrogenase family.</text>
</comment>
<feature type="binding site" evidence="8">
    <location>
        <position position="411"/>
    </location>
    <ligand>
        <name>substrate</name>
    </ligand>
</feature>
<evidence type="ECO:0000256" key="4">
    <source>
        <dbReference type="ARBA" id="ARBA00023002"/>
    </source>
</evidence>
<proteinExistence type="inferred from homology"/>
<comment type="cofactor">
    <cofactor evidence="9">
        <name>Zn(2+)</name>
        <dbReference type="ChEBI" id="CHEBI:29105"/>
    </cofactor>
    <text evidence="9">Binds 1 zinc ion per subunit.</text>
</comment>
<reference evidence="11" key="2">
    <citation type="journal article" date="2021" name="PeerJ">
        <title>Extensive microbial diversity within the chicken gut microbiome revealed by metagenomics and culture.</title>
        <authorList>
            <person name="Gilroy R."/>
            <person name="Ravi A."/>
            <person name="Getino M."/>
            <person name="Pursley I."/>
            <person name="Horton D.L."/>
            <person name="Alikhan N.F."/>
            <person name="Baker D."/>
            <person name="Gharbi K."/>
            <person name="Hall N."/>
            <person name="Watson M."/>
            <person name="Adriaenssens E.M."/>
            <person name="Foster-Nyarko E."/>
            <person name="Jarju S."/>
            <person name="Secka A."/>
            <person name="Antonio M."/>
            <person name="Oren A."/>
            <person name="Chaudhuri R.R."/>
            <person name="La Ragione R."/>
            <person name="Hildebrand F."/>
            <person name="Pallen M.J."/>
        </authorList>
    </citation>
    <scope>NUCLEOTIDE SEQUENCE</scope>
    <source>
        <strain evidence="11">ChiSjej4B22-9803</strain>
    </source>
</reference>
<feature type="binding site" evidence="8">
    <location>
        <position position="250"/>
    </location>
    <ligand>
        <name>substrate</name>
    </ligand>
</feature>
<keyword evidence="7" id="KW-0520">NAD</keyword>
<feature type="binding site" evidence="9">
    <location>
        <position position="253"/>
    </location>
    <ligand>
        <name>Zn(2+)</name>
        <dbReference type="ChEBI" id="CHEBI:29105"/>
    </ligand>
</feature>
<dbReference type="SUPFAM" id="SSF53720">
    <property type="entry name" value="ALDH-like"/>
    <property type="match status" value="1"/>
</dbReference>
<reference evidence="11" key="1">
    <citation type="submission" date="2020-10" db="EMBL/GenBank/DDBJ databases">
        <authorList>
            <person name="Gilroy R."/>
        </authorList>
    </citation>
    <scope>NUCLEOTIDE SEQUENCE</scope>
    <source>
        <strain evidence="11">ChiSjej4B22-9803</strain>
    </source>
</reference>